<name>A0AAV7ZLK5_9EUKA</name>
<evidence type="ECO:0000313" key="3">
    <source>
        <dbReference type="Proteomes" id="UP001146793"/>
    </source>
</evidence>
<evidence type="ECO:0000313" key="2">
    <source>
        <dbReference type="EMBL" id="KAJ3442876.1"/>
    </source>
</evidence>
<proteinExistence type="predicted"/>
<evidence type="ECO:0000256" key="1">
    <source>
        <dbReference type="SAM" id="MobiDB-lite"/>
    </source>
</evidence>
<reference evidence="2" key="1">
    <citation type="submission" date="2022-08" db="EMBL/GenBank/DDBJ databases">
        <title>Novel sulphate-reducing endosymbionts in the free-living metamonad Anaeramoeba.</title>
        <authorList>
            <person name="Jerlstrom-Hultqvist J."/>
            <person name="Cepicka I."/>
            <person name="Gallot-Lavallee L."/>
            <person name="Salas-Leiva D."/>
            <person name="Curtis B.A."/>
            <person name="Zahonova K."/>
            <person name="Pipaliya S."/>
            <person name="Dacks J."/>
            <person name="Roger A.J."/>
        </authorList>
    </citation>
    <scope>NUCLEOTIDE SEQUENCE</scope>
    <source>
        <strain evidence="2">Busselton2</strain>
    </source>
</reference>
<dbReference type="Proteomes" id="UP001146793">
    <property type="component" value="Unassembled WGS sequence"/>
</dbReference>
<dbReference type="EMBL" id="JANTQA010000026">
    <property type="protein sequence ID" value="KAJ3442876.1"/>
    <property type="molecule type" value="Genomic_DNA"/>
</dbReference>
<feature type="region of interest" description="Disordered" evidence="1">
    <location>
        <begin position="497"/>
        <end position="556"/>
    </location>
</feature>
<accession>A0AAV7ZLK5</accession>
<dbReference type="AlphaFoldDB" id="A0AAV7ZLK5"/>
<organism evidence="2 3">
    <name type="scientific">Anaeramoeba flamelloides</name>
    <dbReference type="NCBI Taxonomy" id="1746091"/>
    <lineage>
        <taxon>Eukaryota</taxon>
        <taxon>Metamonada</taxon>
        <taxon>Anaeramoebidae</taxon>
        <taxon>Anaeramoeba</taxon>
    </lineage>
</organism>
<comment type="caution">
    <text evidence="2">The sequence shown here is derived from an EMBL/GenBank/DDBJ whole genome shotgun (WGS) entry which is preliminary data.</text>
</comment>
<gene>
    <name evidence="2" type="ORF">M0812_12628</name>
</gene>
<sequence length="563" mass="67957">MVGVLEVLELVCSAYETIKNQYEKYQETCKILEKLSEMKELYKKNKPSGQNEIYIVELCEEIKIIYDNLDGVLKNHQKKIYKCKKLLMNSSIKKLYEHLTYKLQHLKFYLAFNQFQIDPKDKDDYKIIFREFKKIVSYDYGFGKNPIEIIKEYLISKNDNIKSMGDNNKVSILTISQHWNKYFSDLDQKSLNEPQLSYYIRKIDKELFPIPSIFQYPNILKDCSVKRIHYLMERSKPKLFNNKISPFQLVLRISEWMKDHYSPEIEDDSEKKKQIKLFRNEFYQKYKNKFQKYFFLPSERFWMLSASMPNNKIALFHRKLVLLEENDPEYKFAKKNNLYLINKKDQTLLKINKNKKSLIELQKKTIEKIRLRDQKKQQLQELQEKKIFLYYYQIQKQIKVDYYIIASQLPPVALDFLTQIQKGYVNSKKKNFETLNNLKDNKFSYSKFEFKNKKDLEITENIRKKLLDLYFLSHNNQKLTKELSSFLLDLKNYKNNPNYYDRNNNKESKVGDGEGKGTGKRRVNGNERVKEKRKRKRKRKRKGKGKRKKKQYMIKGDNKVVII</sequence>
<protein>
    <submittedName>
        <fullName evidence="2">Uncharacterized protein</fullName>
    </submittedName>
</protein>
<feature type="compositionally biased region" description="Basic residues" evidence="1">
    <location>
        <begin position="531"/>
        <end position="552"/>
    </location>
</feature>
<feature type="compositionally biased region" description="Basic and acidic residues" evidence="1">
    <location>
        <begin position="503"/>
        <end position="517"/>
    </location>
</feature>